<evidence type="ECO:0000256" key="2">
    <source>
        <dbReference type="SAM" id="Phobius"/>
    </source>
</evidence>
<keyword evidence="2" id="KW-1133">Transmembrane helix</keyword>
<organism evidence="4 5">
    <name type="scientific">Candidatus Wallbacteria bacterium HGW-Wallbacteria-1</name>
    <dbReference type="NCBI Taxonomy" id="2013854"/>
    <lineage>
        <taxon>Bacteria</taxon>
        <taxon>Candidatus Walliibacteriota</taxon>
    </lineage>
</organism>
<dbReference type="Proteomes" id="UP000233256">
    <property type="component" value="Unassembled WGS sequence"/>
</dbReference>
<feature type="modified residue" description="4-aspartylphosphate" evidence="1">
    <location>
        <position position="255"/>
    </location>
</feature>
<feature type="transmembrane region" description="Helical" evidence="2">
    <location>
        <begin position="63"/>
        <end position="86"/>
    </location>
</feature>
<dbReference type="SUPFAM" id="SSF52172">
    <property type="entry name" value="CheY-like"/>
    <property type="match status" value="1"/>
</dbReference>
<dbReference type="GO" id="GO:0000160">
    <property type="term" value="P:phosphorelay signal transduction system"/>
    <property type="evidence" value="ECO:0007669"/>
    <property type="project" value="InterPro"/>
</dbReference>
<feature type="domain" description="Response regulatory" evidence="3">
    <location>
        <begin position="204"/>
        <end position="328"/>
    </location>
</feature>
<dbReference type="InterPro" id="IPR011006">
    <property type="entry name" value="CheY-like_superfamily"/>
</dbReference>
<evidence type="ECO:0000313" key="4">
    <source>
        <dbReference type="EMBL" id="PKK88709.1"/>
    </source>
</evidence>
<feature type="transmembrane region" description="Helical" evidence="2">
    <location>
        <begin position="140"/>
        <end position="163"/>
    </location>
</feature>
<name>A0A2N1PK67_9BACT</name>
<evidence type="ECO:0000256" key="1">
    <source>
        <dbReference type="PROSITE-ProRule" id="PRU00169"/>
    </source>
</evidence>
<dbReference type="AlphaFoldDB" id="A0A2N1PK67"/>
<accession>A0A2N1PK67</accession>
<keyword evidence="2" id="KW-0812">Transmembrane</keyword>
<dbReference type="InterPro" id="IPR001789">
    <property type="entry name" value="Sig_transdc_resp-reg_receiver"/>
</dbReference>
<protein>
    <recommendedName>
        <fullName evidence="3">Response regulatory domain-containing protein</fullName>
    </recommendedName>
</protein>
<dbReference type="EMBL" id="PGXC01000036">
    <property type="protein sequence ID" value="PKK88709.1"/>
    <property type="molecule type" value="Genomic_DNA"/>
</dbReference>
<feature type="transmembrane region" description="Helical" evidence="2">
    <location>
        <begin position="98"/>
        <end position="120"/>
    </location>
</feature>
<dbReference type="Gene3D" id="3.40.50.2300">
    <property type="match status" value="1"/>
</dbReference>
<gene>
    <name evidence="4" type="ORF">CVV64_17455</name>
</gene>
<feature type="transmembrane region" description="Helical" evidence="2">
    <location>
        <begin position="31"/>
        <end position="51"/>
    </location>
</feature>
<comment type="caution">
    <text evidence="4">The sequence shown here is derived from an EMBL/GenBank/DDBJ whole genome shotgun (WGS) entry which is preliminary data.</text>
</comment>
<keyword evidence="2" id="KW-0472">Membrane</keyword>
<sequence length="338" mass="37887">MGNFINKFKVYLSNTADYLSSSRTRLSFHAALLYIFALAIIASTIVFDYFSDPEVPMDKHLHFLAGRILTAVIFLGAYLGIIARIFCSRQKSITQILLWIPSLIALAFIVAITVTIIFGATKELADTIGMGSAEWLDFDYTFQGALSMAFPISIIMILTPFFIPGDILMQIPRLAFSDIKSGFDEIDNYLIIKKKNRGTSGFYDVLLVEDDISCATVAMKFCDFFNLKCKHVSSISEADVFLKLNFNHIKLILLDNFIRVGNESGGPTTGSEWLDQIPQTWKNDERPFKVVMITGHPELTYNSGARADLILKKPWKPENLAAFLMNCGLIQQKSGKKT</sequence>
<evidence type="ECO:0000259" key="3">
    <source>
        <dbReference type="PROSITE" id="PS50110"/>
    </source>
</evidence>
<reference evidence="4 5" key="1">
    <citation type="journal article" date="2017" name="ISME J.">
        <title>Potential for microbial H2 and metal transformations associated with novel bacteria and archaea in deep terrestrial subsurface sediments.</title>
        <authorList>
            <person name="Hernsdorf A.W."/>
            <person name="Amano Y."/>
            <person name="Miyakawa K."/>
            <person name="Ise K."/>
            <person name="Suzuki Y."/>
            <person name="Anantharaman K."/>
            <person name="Probst A."/>
            <person name="Burstein D."/>
            <person name="Thomas B.C."/>
            <person name="Banfield J.F."/>
        </authorList>
    </citation>
    <scope>NUCLEOTIDE SEQUENCE [LARGE SCALE GENOMIC DNA]</scope>
    <source>
        <strain evidence="4">HGW-Wallbacteria-1</strain>
    </source>
</reference>
<proteinExistence type="predicted"/>
<keyword evidence="1" id="KW-0597">Phosphoprotein</keyword>
<dbReference type="PROSITE" id="PS50110">
    <property type="entry name" value="RESPONSE_REGULATORY"/>
    <property type="match status" value="1"/>
</dbReference>
<evidence type="ECO:0000313" key="5">
    <source>
        <dbReference type="Proteomes" id="UP000233256"/>
    </source>
</evidence>